<dbReference type="PANTHER" id="PTHR31223">
    <property type="entry name" value="LOG FAMILY PROTEIN YJL055W"/>
    <property type="match status" value="1"/>
</dbReference>
<dbReference type="NCBIfam" id="TIGR00730">
    <property type="entry name" value="Rossman fold protein, TIGR00730 family"/>
    <property type="match status" value="1"/>
</dbReference>
<comment type="caution">
    <text evidence="1">The sequence shown here is derived from an EMBL/GenBank/DDBJ whole genome shotgun (WGS) entry which is preliminary data.</text>
</comment>
<evidence type="ECO:0008006" key="3">
    <source>
        <dbReference type="Google" id="ProtNLM"/>
    </source>
</evidence>
<keyword evidence="2" id="KW-1185">Reference proteome</keyword>
<dbReference type="SUPFAM" id="SSF102405">
    <property type="entry name" value="MCP/YpsA-like"/>
    <property type="match status" value="1"/>
</dbReference>
<reference evidence="1" key="1">
    <citation type="submission" date="2020-12" db="EMBL/GenBank/DDBJ databases">
        <title>Metabolic potential, ecology and presence of endohyphal bacteria is reflected in genomic diversity of Mucoromycotina.</title>
        <authorList>
            <person name="Muszewska A."/>
            <person name="Okrasinska A."/>
            <person name="Steczkiewicz K."/>
            <person name="Drgas O."/>
            <person name="Orlowska M."/>
            <person name="Perlinska-Lenart U."/>
            <person name="Aleksandrzak-Piekarczyk T."/>
            <person name="Szatraj K."/>
            <person name="Zielenkiewicz U."/>
            <person name="Pilsyk S."/>
            <person name="Malc E."/>
            <person name="Mieczkowski P."/>
            <person name="Kruszewska J.S."/>
            <person name="Biernat P."/>
            <person name="Pawlowska J."/>
        </authorList>
    </citation>
    <scope>NUCLEOTIDE SEQUENCE</scope>
    <source>
        <strain evidence="1">WA0000051536</strain>
    </source>
</reference>
<accession>A0A8H7UA14</accession>
<protein>
    <recommendedName>
        <fullName evidence="3">Cytokinin riboside 5'-monophosphate phosphoribohydrolase</fullName>
    </recommendedName>
</protein>
<gene>
    <name evidence="1" type="ORF">INT44_000045</name>
</gene>
<dbReference type="InterPro" id="IPR031100">
    <property type="entry name" value="LOG_fam"/>
</dbReference>
<organism evidence="1 2">
    <name type="scientific">Umbelopsis vinacea</name>
    <dbReference type="NCBI Taxonomy" id="44442"/>
    <lineage>
        <taxon>Eukaryota</taxon>
        <taxon>Fungi</taxon>
        <taxon>Fungi incertae sedis</taxon>
        <taxon>Mucoromycota</taxon>
        <taxon>Mucoromycotina</taxon>
        <taxon>Umbelopsidomycetes</taxon>
        <taxon>Umbelopsidales</taxon>
        <taxon>Umbelopsidaceae</taxon>
        <taxon>Umbelopsis</taxon>
    </lineage>
</organism>
<dbReference type="Proteomes" id="UP000612746">
    <property type="component" value="Unassembled WGS sequence"/>
</dbReference>
<dbReference type="PANTHER" id="PTHR31223:SF70">
    <property type="entry name" value="LOG FAMILY PROTEIN YJL055W"/>
    <property type="match status" value="1"/>
</dbReference>
<dbReference type="GO" id="GO:0009691">
    <property type="term" value="P:cytokinin biosynthetic process"/>
    <property type="evidence" value="ECO:0007669"/>
    <property type="project" value="InterPro"/>
</dbReference>
<dbReference type="GO" id="GO:0005829">
    <property type="term" value="C:cytosol"/>
    <property type="evidence" value="ECO:0007669"/>
    <property type="project" value="TreeGrafter"/>
</dbReference>
<name>A0A8H7UA14_9FUNG</name>
<dbReference type="GO" id="GO:0016799">
    <property type="term" value="F:hydrolase activity, hydrolyzing N-glycosyl compounds"/>
    <property type="evidence" value="ECO:0007669"/>
    <property type="project" value="TreeGrafter"/>
</dbReference>
<dbReference type="Pfam" id="PF03641">
    <property type="entry name" value="Lysine_decarbox"/>
    <property type="match status" value="1"/>
</dbReference>
<dbReference type="Gene3D" id="3.40.50.450">
    <property type="match status" value="1"/>
</dbReference>
<dbReference type="EMBL" id="JAEPRA010000017">
    <property type="protein sequence ID" value="KAG2173932.1"/>
    <property type="molecule type" value="Genomic_DNA"/>
</dbReference>
<evidence type="ECO:0000313" key="2">
    <source>
        <dbReference type="Proteomes" id="UP000612746"/>
    </source>
</evidence>
<proteinExistence type="predicted"/>
<dbReference type="OrthoDB" id="414463at2759"/>
<sequence length="240" mass="26637">MIPRIPDTDCKEKVTVHKTLFFKKSIMPLPPLTKPVPKPEIIKSICVFCGANESVDSSYFEQADALGNLMVKKGYNLIYGGGQVGLMGAVAKAVVEGGGKAKGIVPVPLYRSGSNQFTETVIVPDMHTRKRIMSEESDAFIALPGGFGTMEELLEVITWSQLNVHSKPIILLNTNNYYDLFTQWINHCTDEKFISGNNKSIFVVCNSVDEVEDALNNYEPPTSRYGLDWTDKSTDRSHLI</sequence>
<dbReference type="AlphaFoldDB" id="A0A8H7UA14"/>
<evidence type="ECO:0000313" key="1">
    <source>
        <dbReference type="EMBL" id="KAG2173932.1"/>
    </source>
</evidence>
<dbReference type="InterPro" id="IPR005269">
    <property type="entry name" value="LOG"/>
</dbReference>